<dbReference type="GO" id="GO:0032259">
    <property type="term" value="P:methylation"/>
    <property type="evidence" value="ECO:0007669"/>
    <property type="project" value="UniProtKB-KW"/>
</dbReference>
<dbReference type="AlphaFoldDB" id="A0A365PAE2"/>
<comment type="caution">
    <text evidence="2">The sequence shown here is derived from an EMBL/GenBank/DDBJ whole genome shotgun (WGS) entry which is preliminary data.</text>
</comment>
<organism evidence="2 3">
    <name type="scientific">Dietzia maris</name>
    <dbReference type="NCBI Taxonomy" id="37915"/>
    <lineage>
        <taxon>Bacteria</taxon>
        <taxon>Bacillati</taxon>
        <taxon>Actinomycetota</taxon>
        <taxon>Actinomycetes</taxon>
        <taxon>Mycobacteriales</taxon>
        <taxon>Dietziaceae</taxon>
        <taxon>Dietzia</taxon>
    </lineage>
</organism>
<dbReference type="GO" id="GO:0008168">
    <property type="term" value="F:methyltransferase activity"/>
    <property type="evidence" value="ECO:0007669"/>
    <property type="project" value="UniProtKB-KW"/>
</dbReference>
<sequence>MSEARDRGASGGIYNPVTLRLYDAGVLGLTNRLIWRCPTATMVEHYRSHAGRSHLDVGPGTGYFLERIDSPSLTLLDLNASCLAAASDRVGHGRSVASLQQSFFDPLPREHSFDSIGLNFLLHCIPSQEKWDRLSQLRGHLRPGGTIFGSTLIPDPETATLAARALNSTYNKLGVFGNADDTMDELENALRGYTEVSTRRVGQVALFSARRPQEDHT</sequence>
<protein>
    <submittedName>
        <fullName evidence="2">Class I SAM-dependent methyltransferase</fullName>
    </submittedName>
</protein>
<dbReference type="InterPro" id="IPR029063">
    <property type="entry name" value="SAM-dependent_MTases_sf"/>
</dbReference>
<dbReference type="Proteomes" id="UP000252187">
    <property type="component" value="Unassembled WGS sequence"/>
</dbReference>
<keyword evidence="2" id="KW-0808">Transferase</keyword>
<reference evidence="2 3" key="1">
    <citation type="submission" date="2018-06" db="EMBL/GenBank/DDBJ databases">
        <title>Whole genome sequencing of four bacterial strains from South Shetland trench revealing bio-synthetic gene clusters.</title>
        <authorList>
            <person name="Abdel-Mageed W.M."/>
            <person name="Lehri B."/>
            <person name="Jarmusch S.A."/>
            <person name="Miranda K."/>
            <person name="Goodfellow M."/>
            <person name="Jaspars M."/>
            <person name="Karlyshev A.V."/>
        </authorList>
    </citation>
    <scope>NUCLEOTIDE SEQUENCE [LARGE SCALE GENOMIC DNA]</scope>
    <source>
        <strain evidence="2 3">SST1</strain>
    </source>
</reference>
<dbReference type="SUPFAM" id="SSF53335">
    <property type="entry name" value="S-adenosyl-L-methionine-dependent methyltransferases"/>
    <property type="match status" value="1"/>
</dbReference>
<dbReference type="Gene3D" id="3.40.50.150">
    <property type="entry name" value="Vaccinia Virus protein VP39"/>
    <property type="match status" value="1"/>
</dbReference>
<accession>A0A365PAE2</accession>
<proteinExistence type="predicted"/>
<evidence type="ECO:0000313" key="2">
    <source>
        <dbReference type="EMBL" id="RBA36798.1"/>
    </source>
</evidence>
<feature type="domain" description="Methyltransferase type 12" evidence="1">
    <location>
        <begin position="55"/>
        <end position="147"/>
    </location>
</feature>
<keyword evidence="2" id="KW-0489">Methyltransferase</keyword>
<dbReference type="InterPro" id="IPR013217">
    <property type="entry name" value="Methyltransf_12"/>
</dbReference>
<dbReference type="Pfam" id="PF08242">
    <property type="entry name" value="Methyltransf_12"/>
    <property type="match status" value="1"/>
</dbReference>
<evidence type="ECO:0000259" key="1">
    <source>
        <dbReference type="Pfam" id="PF08242"/>
    </source>
</evidence>
<gene>
    <name evidence="2" type="ORF">DQ226_08400</name>
</gene>
<dbReference type="CDD" id="cd02440">
    <property type="entry name" value="AdoMet_MTases"/>
    <property type="match status" value="1"/>
</dbReference>
<evidence type="ECO:0000313" key="3">
    <source>
        <dbReference type="Proteomes" id="UP000252187"/>
    </source>
</evidence>
<name>A0A365PAE2_9ACTN</name>
<dbReference type="EMBL" id="QNTT01000018">
    <property type="protein sequence ID" value="RBA36798.1"/>
    <property type="molecule type" value="Genomic_DNA"/>
</dbReference>